<proteinExistence type="predicted"/>
<keyword evidence="2" id="KW-1185">Reference proteome</keyword>
<dbReference type="GeneID" id="22910978"/>
<protein>
    <submittedName>
        <fullName evidence="1">Uncharacterized protein</fullName>
    </submittedName>
</protein>
<comment type="caution">
    <text evidence="1">The sequence shown here is derived from an EMBL/GenBank/DDBJ whole genome shotgun (WGS) entry which is preliminary data.</text>
</comment>
<evidence type="ECO:0000313" key="1">
    <source>
        <dbReference type="EMBL" id="EZG81192.1"/>
    </source>
</evidence>
<reference evidence="1" key="1">
    <citation type="submission" date="2013-12" db="EMBL/GenBank/DDBJ databases">
        <authorList>
            <person name="Omoto C.K."/>
            <person name="Sibley D."/>
            <person name="Venepally P."/>
            <person name="Hadjithomas M."/>
            <person name="Karamycheva S."/>
            <person name="Brunk B."/>
            <person name="Roos D."/>
            <person name="Caler E."/>
            <person name="Lorenzi H."/>
        </authorList>
    </citation>
    <scope>NUCLEOTIDE SEQUENCE</scope>
</reference>
<name>A0A023BC34_GRENI</name>
<dbReference type="RefSeq" id="XP_011134250.1">
    <property type="nucleotide sequence ID" value="XM_011135948.1"/>
</dbReference>
<dbReference type="EMBL" id="AFNH02000143">
    <property type="protein sequence ID" value="EZG81192.1"/>
    <property type="molecule type" value="Genomic_DNA"/>
</dbReference>
<accession>A0A023BC34</accession>
<gene>
    <name evidence="1" type="ORF">GNI_019680</name>
</gene>
<dbReference type="Proteomes" id="UP000019763">
    <property type="component" value="Unassembled WGS sequence"/>
</dbReference>
<evidence type="ECO:0000313" key="2">
    <source>
        <dbReference type="Proteomes" id="UP000019763"/>
    </source>
</evidence>
<dbReference type="VEuPathDB" id="CryptoDB:GNI_019680"/>
<dbReference type="AlphaFoldDB" id="A0A023BC34"/>
<organism evidence="1 2">
    <name type="scientific">Gregarina niphandrodes</name>
    <name type="common">Septate eugregarine</name>
    <dbReference type="NCBI Taxonomy" id="110365"/>
    <lineage>
        <taxon>Eukaryota</taxon>
        <taxon>Sar</taxon>
        <taxon>Alveolata</taxon>
        <taxon>Apicomplexa</taxon>
        <taxon>Conoidasida</taxon>
        <taxon>Gregarinasina</taxon>
        <taxon>Eugregarinorida</taxon>
        <taxon>Gregarinidae</taxon>
        <taxon>Gregarina</taxon>
    </lineage>
</organism>
<sequence length="148" mass="17242">MISFQLLKVNKGQMYAEVSSLDEMGRMIRVVYNEITTLRMVRESYRKSANMGEVQEGYLRRTAAEAVTAAVRKLIAQVSSSGDWGAKSLKRFIHALQMYAQPELRNPLAEDVDDEFWAEQDIRRRNQELDRLQRKAREILIRLESFVD</sequence>